<gene>
    <name evidence="4" type="ORF">MEDL_32472</name>
</gene>
<evidence type="ECO:0000313" key="4">
    <source>
        <dbReference type="EMBL" id="CAG2218884.1"/>
    </source>
</evidence>
<dbReference type="Pfam" id="PF01607">
    <property type="entry name" value="CBM_14"/>
    <property type="match status" value="1"/>
</dbReference>
<organism evidence="4 5">
    <name type="scientific">Mytilus edulis</name>
    <name type="common">Blue mussel</name>
    <dbReference type="NCBI Taxonomy" id="6550"/>
    <lineage>
        <taxon>Eukaryota</taxon>
        <taxon>Metazoa</taxon>
        <taxon>Spiralia</taxon>
        <taxon>Lophotrochozoa</taxon>
        <taxon>Mollusca</taxon>
        <taxon>Bivalvia</taxon>
        <taxon>Autobranchia</taxon>
        <taxon>Pteriomorphia</taxon>
        <taxon>Mytilida</taxon>
        <taxon>Mytiloidea</taxon>
        <taxon>Mytilidae</taxon>
        <taxon>Mytilinae</taxon>
        <taxon>Mytilus</taxon>
    </lineage>
</organism>
<keyword evidence="5" id="KW-1185">Reference proteome</keyword>
<comment type="caution">
    <text evidence="4">The sequence shown here is derived from an EMBL/GenBank/DDBJ whole genome shotgun (WGS) entry which is preliminary data.</text>
</comment>
<evidence type="ECO:0000256" key="1">
    <source>
        <dbReference type="SAM" id="SignalP"/>
    </source>
</evidence>
<sequence length="1949" mass="215409">MLLFIPVLLVAVVNGAAVTPCPGPGDVVFAIDGSESIHREDFTKVINFTLKTIESFEFGSNKVRVGALVYSTAIPDYFKPSENSGVVKSRISSFKHPRNSSRTDLALAYMRQNLLRTPRTRVGVIITDGESKNPIETKAEALKARQDNITLIAIGINIRPSDQHEIDAIAGNKTWVKNVDNYSQLANKTVLAEIAELICKAMPPGPSEPEDPEGGDILSIIIDPLCEGCIIDNGFGYNYYKYDCSKFVMCYPSEDSHGNKIMTSAVKQCAFSTFWSQDDLTCVRTEDTECQYSICKGKTDGKTLPYVGCRSYWKCQDGIPEPMCCPAGQHYDNKQSKCVVGISSACSGVSCDGAARASPRKNPACDYEENSKDPATYYQVLRVKGFADRKFLRSCAPGTIYSDLDCMCVMDYDEIAKKTACSAMITQGANGQFYYKKDMNLPFGKSNLDLTSEPDAMTFNSKSHVNIWRLANHEFMDSFGVEMNVKLTPFTGKKGSKTEQIMLNCLHSDAVLEEDQCSPSMSLQVRKEPKKYTFIAQLFTRTDRGTEYNKTISSTVSSSSGYKGYIPITFAYDGDNFALKADSNEQSVPLSGWIQRRQTGLVFGRPTIRNTSVGFLDGSLKEINVYDCIPLSIKDALTIIYKTPLTMIMRWLVTLAVCIATLSTLGYCQIDNCLDGKADIVIALDGTRLNTATEHTQFVFMKEYIKKILNKITLNFINGTMVSLFTYGTTSTEIADFSADKNSILTKLQALTYPRLPTRYTNLALDHITEKFKKFNRRDCTGKAHVILGIDLSTKSRFDMALNLGIALFSNVRQVRRTLLLNDANNYEYTFAPGVNSKSEFGKIQSEAASRLNSGSYDAKGMVDSFTRILVLPTQMRQAVDMLRNQNIKLIIIAVQAEFKPSLQTLLELTEENLQNQIVTSDMTLSVSGLNQVMNSVCYAIQRCPGEIDVMIAMDTSYSIASQPEKVQLVKAYTKIIANSFIHNRVHAAQIAIIAFGTSVFHVSFFGDNLIDIIENINLAQPISNDYKTNTDIALDYMINRTNSKGRPGVPKVAIIVTDGKSTNGLQNLQNSAIRAAMNNLITVAVGVGDGYIMEELSNLTNGIQENIIESTFEDLTSIAASKTVDRLCLFAIDGQETSQVCEGAAHITIAVDVGDAKNFDEVKLFAAKLIANLKVQEMLVSIVNWQYRAEYNFPANTDSNTIRNTILRSTNSDQNIYNHTGTINRAAKAFAAKPIMPRIVLFITDGKSTNPASSIAAARIAATNDIQFLALGLIKKDISAVDMNEITGIAGGIIQNRFVISEEGLQSSGVNLVIMSVCHAISDWSGTSLLKFMGPAEVSLMIDSCDGTMHTFYRAFAKDVLRYINVEDNKVKLNVASFCSKVEPISSYQDMYYIHPSLKYENIMANKQWTASQIIGDYILHFNDIRSSNKIGIVLVNDATNEPNLRLIAQFAYQQGITLFAIGIDYGQQNLEMKLAQISPNGYMKLPLNQLNVMGMNFLITNFMAMANASDRYVAMGLVGFNPTIDLGNQSIRYNHLVTSLQGQTRMLTGNIRNEMDSRISNAVYTGNGLAIHDAIANFRQLFKNKSGKKYAFIVTNKGAENIELVNRERELAKKENITIYVIGFKPDVTLDQLVAIAGSNDLVSYYESSNRLIQMSSRFVQLVSEFGSDAKLAFAISGTGMSANAFSHMRNVVVTAANLYKQLSQLGNKNIELAAGLIGYNGFYLVQPLTAVSNINLVQLENSLAQLVNEPLAQSMMNMYFTLSQQKVAGRPQYAVVYYSGGLGSNKNMVLKIAQMMRDNGITVIPFNVDGISTDVENSAEYKDAVLLAGGNANNVMWLSRNYIRNNQTKNPIELSGYLKNNIMNVECLGPADIAIALDSSDSLQIRDFQNSKDFVNTLVANMRIGVNNIRLRSVFTFSTTIKDIVDDLYDKNIIRALLQAATMLKI</sequence>
<feature type="signal peptide" evidence="1">
    <location>
        <begin position="1"/>
        <end position="15"/>
    </location>
</feature>
<dbReference type="GO" id="GO:0008061">
    <property type="term" value="F:chitin binding"/>
    <property type="evidence" value="ECO:0007669"/>
    <property type="project" value="InterPro"/>
</dbReference>
<dbReference type="SUPFAM" id="SSF57625">
    <property type="entry name" value="Invertebrate chitin-binding proteins"/>
    <property type="match status" value="1"/>
</dbReference>
<dbReference type="EMBL" id="CAJPWZ010001614">
    <property type="protein sequence ID" value="CAG2218884.1"/>
    <property type="molecule type" value="Genomic_DNA"/>
</dbReference>
<evidence type="ECO:0000259" key="3">
    <source>
        <dbReference type="PROSITE" id="PS50940"/>
    </source>
</evidence>
<dbReference type="PROSITE" id="PS50234">
    <property type="entry name" value="VWFA"/>
    <property type="match status" value="4"/>
</dbReference>
<dbReference type="PANTHER" id="PTHR24020:SF20">
    <property type="entry name" value="PH DOMAIN-CONTAINING PROTEIN"/>
    <property type="match status" value="1"/>
</dbReference>
<dbReference type="InterPro" id="IPR002557">
    <property type="entry name" value="Chitin-bd_dom"/>
</dbReference>
<dbReference type="SMART" id="SM00327">
    <property type="entry name" value="VWA"/>
    <property type="match status" value="5"/>
</dbReference>
<dbReference type="SUPFAM" id="SSF53300">
    <property type="entry name" value="vWA-like"/>
    <property type="match status" value="7"/>
</dbReference>
<dbReference type="Gene3D" id="3.40.50.410">
    <property type="entry name" value="von Willebrand factor, type A domain"/>
    <property type="match status" value="6"/>
</dbReference>
<dbReference type="CDD" id="cd01450">
    <property type="entry name" value="vWFA_subfamily_ECM"/>
    <property type="match status" value="1"/>
</dbReference>
<dbReference type="PROSITE" id="PS50940">
    <property type="entry name" value="CHIT_BIND_II"/>
    <property type="match status" value="1"/>
</dbReference>
<feature type="chain" id="PRO_5035794838" evidence="1">
    <location>
        <begin position="16"/>
        <end position="1949"/>
    </location>
</feature>
<dbReference type="GO" id="GO:0005576">
    <property type="term" value="C:extracellular region"/>
    <property type="evidence" value="ECO:0007669"/>
    <property type="project" value="InterPro"/>
</dbReference>
<proteinExistence type="predicted"/>
<accession>A0A8S3SDN7</accession>
<evidence type="ECO:0000313" key="5">
    <source>
        <dbReference type="Proteomes" id="UP000683360"/>
    </source>
</evidence>
<dbReference type="CDD" id="cd00198">
    <property type="entry name" value="vWFA"/>
    <property type="match status" value="1"/>
</dbReference>
<dbReference type="OrthoDB" id="6071590at2759"/>
<dbReference type="PANTHER" id="PTHR24020">
    <property type="entry name" value="COLLAGEN ALPHA"/>
    <property type="match status" value="1"/>
</dbReference>
<dbReference type="InterPro" id="IPR036465">
    <property type="entry name" value="vWFA_dom_sf"/>
</dbReference>
<feature type="domain" description="VWFA" evidence="2">
    <location>
        <begin position="679"/>
        <end position="937"/>
    </location>
</feature>
<feature type="domain" description="VWFA" evidence="2">
    <location>
        <begin position="1875"/>
        <end position="1949"/>
    </location>
</feature>
<dbReference type="PRINTS" id="PR00453">
    <property type="entry name" value="VWFADOMAIN"/>
</dbReference>
<feature type="domain" description="VWFA" evidence="2">
    <location>
        <begin position="26"/>
        <end position="194"/>
    </location>
</feature>
<reference evidence="4" key="1">
    <citation type="submission" date="2021-03" db="EMBL/GenBank/DDBJ databases">
        <authorList>
            <person name="Bekaert M."/>
        </authorList>
    </citation>
    <scope>NUCLEOTIDE SEQUENCE</scope>
</reference>
<feature type="domain" description="VWFA" evidence="2">
    <location>
        <begin position="949"/>
        <end position="1128"/>
    </location>
</feature>
<dbReference type="Gene3D" id="2.170.140.10">
    <property type="entry name" value="Chitin binding domain"/>
    <property type="match status" value="1"/>
</dbReference>
<keyword evidence="1" id="KW-0732">Signal</keyword>
<dbReference type="InterPro" id="IPR036508">
    <property type="entry name" value="Chitin-bd_dom_sf"/>
</dbReference>
<feature type="domain" description="Chitin-binding type-2" evidence="3">
    <location>
        <begin position="292"/>
        <end position="348"/>
    </location>
</feature>
<dbReference type="Proteomes" id="UP000683360">
    <property type="component" value="Unassembled WGS sequence"/>
</dbReference>
<dbReference type="Pfam" id="PF00092">
    <property type="entry name" value="VWA"/>
    <property type="match status" value="6"/>
</dbReference>
<protein>
    <submittedName>
        <fullName evidence="4">COL6A</fullName>
    </submittedName>
</protein>
<dbReference type="SMART" id="SM00494">
    <property type="entry name" value="ChtBD2"/>
    <property type="match status" value="2"/>
</dbReference>
<dbReference type="InterPro" id="IPR002035">
    <property type="entry name" value="VWF_A"/>
</dbReference>
<evidence type="ECO:0000259" key="2">
    <source>
        <dbReference type="PROSITE" id="PS50234"/>
    </source>
</evidence>
<name>A0A8S3SDN7_MYTED</name>
<dbReference type="InterPro" id="IPR050525">
    <property type="entry name" value="ECM_Assembly_Org"/>
</dbReference>